<evidence type="ECO:0000313" key="2">
    <source>
        <dbReference type="EMBL" id="MBD3327567.1"/>
    </source>
</evidence>
<dbReference type="InterPro" id="IPR050312">
    <property type="entry name" value="IolE/XylAMocC-like"/>
</dbReference>
<dbReference type="AlphaFoldDB" id="A0A9D5Q8P3"/>
<organism evidence="2 3">
    <name type="scientific">candidate division KSB3 bacterium</name>
    <dbReference type="NCBI Taxonomy" id="2044937"/>
    <lineage>
        <taxon>Bacteria</taxon>
        <taxon>candidate division KSB3</taxon>
    </lineage>
</organism>
<dbReference type="Pfam" id="PF01261">
    <property type="entry name" value="AP_endonuc_2"/>
    <property type="match status" value="1"/>
</dbReference>
<evidence type="ECO:0000259" key="1">
    <source>
        <dbReference type="Pfam" id="PF01261"/>
    </source>
</evidence>
<feature type="domain" description="Xylose isomerase-like TIM barrel" evidence="1">
    <location>
        <begin position="24"/>
        <end position="258"/>
    </location>
</feature>
<dbReference type="EMBL" id="WJJP01000760">
    <property type="protein sequence ID" value="MBD3327567.1"/>
    <property type="molecule type" value="Genomic_DNA"/>
</dbReference>
<dbReference type="PANTHER" id="PTHR12110">
    <property type="entry name" value="HYDROXYPYRUVATE ISOMERASE"/>
    <property type="match status" value="1"/>
</dbReference>
<dbReference type="SUPFAM" id="SSF51658">
    <property type="entry name" value="Xylose isomerase-like"/>
    <property type="match status" value="1"/>
</dbReference>
<reference evidence="2" key="1">
    <citation type="submission" date="2019-11" db="EMBL/GenBank/DDBJ databases">
        <title>Microbial mats filling the niche in hypersaline microbial mats.</title>
        <authorList>
            <person name="Wong H.L."/>
            <person name="Macleod F.I."/>
            <person name="White R.A. III"/>
            <person name="Burns B.P."/>
        </authorList>
    </citation>
    <scope>NUCLEOTIDE SEQUENCE</scope>
    <source>
        <strain evidence="2">Rbin_158</strain>
    </source>
</reference>
<protein>
    <submittedName>
        <fullName evidence="2">TIM barrel protein</fullName>
    </submittedName>
</protein>
<evidence type="ECO:0000313" key="3">
    <source>
        <dbReference type="Proteomes" id="UP000649604"/>
    </source>
</evidence>
<dbReference type="Proteomes" id="UP000649604">
    <property type="component" value="Unassembled WGS sequence"/>
</dbReference>
<proteinExistence type="predicted"/>
<name>A0A9D5Q8P3_9BACT</name>
<dbReference type="InterPro" id="IPR036237">
    <property type="entry name" value="Xyl_isomerase-like_sf"/>
</dbReference>
<gene>
    <name evidence="2" type="ORF">GF339_23485</name>
</gene>
<comment type="caution">
    <text evidence="2">The sequence shown here is derived from an EMBL/GenBank/DDBJ whole genome shotgun (WGS) entry which is preliminary data.</text>
</comment>
<sequence length="287" mass="32177">MPTYGTHCYIFTDRWSDASLPLLETAKALGVEVFELSVGDDVTFTPARTRQRAEALGLQLLTGPGGYWPETCDLASDDPHERQQGLAWHKTQVDITAELGAIAYTGAIYGHPGVVKRRIPPPDEYPRIAESLHHLAEYAQRQGVLIALEPMSHFRTHVANTPAQLMRLITLADHPNLRALLDTYHLVTEIRDYARAIRTVRDRLLGMHACENDRGVPGGGLIPWRQVFTALREIEFQGYLLLETYNSSLDDFAYRRGMFHNVCPDAQAFVRQGLTFLRQQAAAANLA</sequence>
<accession>A0A9D5Q8P3</accession>
<dbReference type="InterPro" id="IPR013022">
    <property type="entry name" value="Xyl_isomerase-like_TIM-brl"/>
</dbReference>
<dbReference type="Gene3D" id="3.20.20.150">
    <property type="entry name" value="Divalent-metal-dependent TIM barrel enzymes"/>
    <property type="match status" value="1"/>
</dbReference>